<reference evidence="3" key="1">
    <citation type="journal article" date="2019" name="Int. J. Syst. Evol. Microbiol.">
        <title>The Global Catalogue of Microorganisms (GCM) 10K type strain sequencing project: providing services to taxonomists for standard genome sequencing and annotation.</title>
        <authorList>
            <consortium name="The Broad Institute Genomics Platform"/>
            <consortium name="The Broad Institute Genome Sequencing Center for Infectious Disease"/>
            <person name="Wu L."/>
            <person name="Ma J."/>
        </authorList>
    </citation>
    <scope>NUCLEOTIDE SEQUENCE [LARGE SCALE GENOMIC DNA]</scope>
    <source>
        <strain evidence="3">CGMCC 1.18578</strain>
    </source>
</reference>
<accession>A0ABW0QUQ3</accession>
<dbReference type="RefSeq" id="WP_378109693.1">
    <property type="nucleotide sequence ID" value="NZ_JBHSNC010000001.1"/>
</dbReference>
<comment type="caution">
    <text evidence="2">The sequence shown here is derived from an EMBL/GenBank/DDBJ whole genome shotgun (WGS) entry which is preliminary data.</text>
</comment>
<sequence length="67" mass="7558">MALEMRGNCENCTKELHKNSVAYICTHECTFCHECAESTNYVCPNCRGELVKRPISRESSSCPINSQ</sequence>
<evidence type="ECO:0000313" key="3">
    <source>
        <dbReference type="Proteomes" id="UP001596108"/>
    </source>
</evidence>
<dbReference type="InterPro" id="IPR001841">
    <property type="entry name" value="Znf_RING"/>
</dbReference>
<feature type="domain" description="RING-type" evidence="1">
    <location>
        <begin position="9"/>
        <end position="47"/>
    </location>
</feature>
<dbReference type="EMBL" id="JBHSNC010000001">
    <property type="protein sequence ID" value="MFC5527887.1"/>
    <property type="molecule type" value="Genomic_DNA"/>
</dbReference>
<protein>
    <submittedName>
        <fullName evidence="2">DUF1272 domain-containing protein</fullName>
    </submittedName>
</protein>
<dbReference type="PROSITE" id="PS50089">
    <property type="entry name" value="ZF_RING_2"/>
    <property type="match status" value="1"/>
</dbReference>
<dbReference type="InterPro" id="IPR010696">
    <property type="entry name" value="DUF1272"/>
</dbReference>
<dbReference type="Pfam" id="PF06906">
    <property type="entry name" value="DUF1272"/>
    <property type="match status" value="1"/>
</dbReference>
<dbReference type="Proteomes" id="UP001596108">
    <property type="component" value="Unassembled WGS sequence"/>
</dbReference>
<keyword evidence="3" id="KW-1185">Reference proteome</keyword>
<evidence type="ECO:0000259" key="1">
    <source>
        <dbReference type="PROSITE" id="PS50089"/>
    </source>
</evidence>
<proteinExistence type="predicted"/>
<evidence type="ECO:0000313" key="2">
    <source>
        <dbReference type="EMBL" id="MFC5527887.1"/>
    </source>
</evidence>
<organism evidence="2 3">
    <name type="scientific">Cohnella yongneupensis</name>
    <dbReference type="NCBI Taxonomy" id="425006"/>
    <lineage>
        <taxon>Bacteria</taxon>
        <taxon>Bacillati</taxon>
        <taxon>Bacillota</taxon>
        <taxon>Bacilli</taxon>
        <taxon>Bacillales</taxon>
        <taxon>Paenibacillaceae</taxon>
        <taxon>Cohnella</taxon>
    </lineage>
</organism>
<gene>
    <name evidence="2" type="ORF">ACFPQ4_00210</name>
</gene>
<name>A0ABW0QUQ3_9BACL</name>